<evidence type="ECO:0000256" key="5">
    <source>
        <dbReference type="ARBA" id="ARBA00022984"/>
    </source>
</evidence>
<feature type="active site" evidence="7">
    <location>
        <position position="171"/>
    </location>
</feature>
<dbReference type="GO" id="GO:0009252">
    <property type="term" value="P:peptidoglycan biosynthetic process"/>
    <property type="evidence" value="ECO:0007669"/>
    <property type="project" value="UniProtKB-KW"/>
</dbReference>
<dbReference type="Gene3D" id="3.40.710.10">
    <property type="entry name" value="DD-peptidase/beta-lactamase superfamily"/>
    <property type="match status" value="1"/>
</dbReference>
<evidence type="ECO:0000256" key="4">
    <source>
        <dbReference type="ARBA" id="ARBA00022960"/>
    </source>
</evidence>
<comment type="caution">
    <text evidence="12">The sequence shown here is derived from an EMBL/GenBank/DDBJ whole genome shotgun (WGS) entry which is preliminary data.</text>
</comment>
<dbReference type="GO" id="GO:0009002">
    <property type="term" value="F:serine-type D-Ala-D-Ala carboxypeptidase activity"/>
    <property type="evidence" value="ECO:0007669"/>
    <property type="project" value="InterPro"/>
</dbReference>
<dbReference type="InterPro" id="IPR001967">
    <property type="entry name" value="Peptidase_S11_N"/>
</dbReference>
<evidence type="ECO:0000256" key="9">
    <source>
        <dbReference type="RuleBase" id="RU004016"/>
    </source>
</evidence>
<dbReference type="InterPro" id="IPR012338">
    <property type="entry name" value="Beta-lactam/transpept-like"/>
</dbReference>
<keyword evidence="2" id="KW-0732">Signal</keyword>
<evidence type="ECO:0000256" key="10">
    <source>
        <dbReference type="SAM" id="Phobius"/>
    </source>
</evidence>
<dbReference type="GO" id="GO:0006508">
    <property type="term" value="P:proteolysis"/>
    <property type="evidence" value="ECO:0007669"/>
    <property type="project" value="InterPro"/>
</dbReference>
<evidence type="ECO:0000256" key="3">
    <source>
        <dbReference type="ARBA" id="ARBA00022801"/>
    </source>
</evidence>
<dbReference type="PRINTS" id="PR00725">
    <property type="entry name" value="DADACBPTASE1"/>
</dbReference>
<evidence type="ECO:0000313" key="12">
    <source>
        <dbReference type="EMBL" id="KKQ09830.1"/>
    </source>
</evidence>
<dbReference type="EMBL" id="LBSA01000010">
    <property type="protein sequence ID" value="KKQ09830.1"/>
    <property type="molecule type" value="Genomic_DNA"/>
</dbReference>
<keyword evidence="10" id="KW-0812">Transmembrane</keyword>
<feature type="transmembrane region" description="Helical" evidence="10">
    <location>
        <begin position="12"/>
        <end position="35"/>
    </location>
</feature>
<dbReference type="AlphaFoldDB" id="A0A0G0F8K3"/>
<evidence type="ECO:0000256" key="1">
    <source>
        <dbReference type="ARBA" id="ARBA00007164"/>
    </source>
</evidence>
<dbReference type="Proteomes" id="UP000034492">
    <property type="component" value="Unassembled WGS sequence"/>
</dbReference>
<keyword evidence="4" id="KW-0133">Cell shape</keyword>
<name>A0A0G0F8K3_9BACT</name>
<feature type="binding site" evidence="8">
    <location>
        <position position="281"/>
    </location>
    <ligand>
        <name>substrate</name>
    </ligand>
</feature>
<evidence type="ECO:0000259" key="11">
    <source>
        <dbReference type="Pfam" id="PF00768"/>
    </source>
</evidence>
<evidence type="ECO:0000256" key="6">
    <source>
        <dbReference type="ARBA" id="ARBA00023316"/>
    </source>
</evidence>
<keyword evidence="5" id="KW-0573">Peptidoglycan synthesis</keyword>
<reference evidence="12 13" key="1">
    <citation type="journal article" date="2015" name="Nature">
        <title>rRNA introns, odd ribosomes, and small enigmatic genomes across a large radiation of phyla.</title>
        <authorList>
            <person name="Brown C.T."/>
            <person name="Hug L.A."/>
            <person name="Thomas B.C."/>
            <person name="Sharon I."/>
            <person name="Castelle C.J."/>
            <person name="Singh A."/>
            <person name="Wilkins M.J."/>
            <person name="Williams K.H."/>
            <person name="Banfield J.F."/>
        </authorList>
    </citation>
    <scope>NUCLEOTIDE SEQUENCE [LARGE SCALE GENOMIC DNA]</scope>
</reference>
<keyword evidence="10" id="KW-0472">Membrane</keyword>
<organism evidence="12 13">
    <name type="scientific">Candidatus Daviesbacteria bacterium GW2011_GWB1_36_5</name>
    <dbReference type="NCBI Taxonomy" id="1618426"/>
    <lineage>
        <taxon>Bacteria</taxon>
        <taxon>Candidatus Daviesiibacteriota</taxon>
    </lineage>
</organism>
<dbReference type="PANTHER" id="PTHR21581">
    <property type="entry name" value="D-ALANYL-D-ALANINE CARBOXYPEPTIDASE"/>
    <property type="match status" value="1"/>
</dbReference>
<protein>
    <recommendedName>
        <fullName evidence="11">Peptidase S11 D-alanyl-D-alanine carboxypeptidase A N-terminal domain-containing protein</fullName>
    </recommendedName>
</protein>
<keyword evidence="3" id="KW-0378">Hydrolase</keyword>
<dbReference type="PANTHER" id="PTHR21581:SF6">
    <property type="entry name" value="TRAFFICKING PROTEIN PARTICLE COMPLEX SUBUNIT 12"/>
    <property type="match status" value="1"/>
</dbReference>
<dbReference type="GO" id="GO:0071555">
    <property type="term" value="P:cell wall organization"/>
    <property type="evidence" value="ECO:0007669"/>
    <property type="project" value="UniProtKB-KW"/>
</dbReference>
<evidence type="ECO:0000256" key="8">
    <source>
        <dbReference type="PIRSR" id="PIRSR618044-2"/>
    </source>
</evidence>
<feature type="active site" description="Proton acceptor" evidence="7">
    <location>
        <position position="119"/>
    </location>
</feature>
<evidence type="ECO:0000313" key="13">
    <source>
        <dbReference type="Proteomes" id="UP000034492"/>
    </source>
</evidence>
<dbReference type="GO" id="GO:0008360">
    <property type="term" value="P:regulation of cell shape"/>
    <property type="evidence" value="ECO:0007669"/>
    <property type="project" value="UniProtKB-KW"/>
</dbReference>
<evidence type="ECO:0000256" key="7">
    <source>
        <dbReference type="PIRSR" id="PIRSR618044-1"/>
    </source>
</evidence>
<dbReference type="SUPFAM" id="SSF56601">
    <property type="entry name" value="beta-lactamase/transpeptidase-like"/>
    <property type="match status" value="1"/>
</dbReference>
<dbReference type="Pfam" id="PF00768">
    <property type="entry name" value="Peptidase_S11"/>
    <property type="match status" value="1"/>
</dbReference>
<dbReference type="InterPro" id="IPR018044">
    <property type="entry name" value="Peptidase_S11"/>
</dbReference>
<comment type="similarity">
    <text evidence="1 9">Belongs to the peptidase S11 family.</text>
</comment>
<gene>
    <name evidence="12" type="ORF">US19_C0010G0008</name>
</gene>
<feature type="active site" description="Acyl-ester intermediate" evidence="7">
    <location>
        <position position="116"/>
    </location>
</feature>
<evidence type="ECO:0000256" key="2">
    <source>
        <dbReference type="ARBA" id="ARBA00022729"/>
    </source>
</evidence>
<sequence>MSINDIATVLEARWKVFAITFLAGFFMVALPYLGFKTPEFNLANPAPQKINNLEIIKTKLEQTKPSDFNLKTKTLVIPKAHGSQDYEALSAYAVVDLDNGEVIAEKNLETRLPIASITKLMTAIVAIDLISYDRDIHITEKMTQVEPTNMGLISGQSWKRDELLNALLLTSSNDAAQALKEEVDREYGEGSFVSAMNLKAQKLKLKNTQFDNPQGYDSPNNFSSVEDLSIMSSFTIDNYSQISEIVKKDYQFFRETGNHKQADLYNWNGLLGVYPGVEGIKIGNTENAKKTTLILAERSHSAPDGASRNKRRILVVVLGAPGVLERDLWASKLLDLGFGSFGIEPVNITKEQLKQKYSTWKYF</sequence>
<proteinExistence type="inferred from homology"/>
<accession>A0A0G0F8K3</accession>
<keyword evidence="6" id="KW-0961">Cell wall biogenesis/degradation</keyword>
<keyword evidence="10" id="KW-1133">Transmembrane helix</keyword>
<feature type="domain" description="Peptidase S11 D-alanyl-D-alanine carboxypeptidase A N-terminal" evidence="11">
    <location>
        <begin position="90"/>
        <end position="320"/>
    </location>
</feature>